<dbReference type="PRINTS" id="PR00364">
    <property type="entry name" value="DISEASERSIST"/>
</dbReference>
<dbReference type="InterPro" id="IPR011990">
    <property type="entry name" value="TPR-like_helical_dom_sf"/>
</dbReference>
<sequence length="801" mass="86400">MPGGAGEHDHEHRATISGSAAEVVQAGQVHGGVHFHAGARRDQPRPRQLPGEVRGFVNRRGELDRLDEVLAGDPAEPPSAGLLVLTGTAGVGKTSLALHWAHRVRTRFPDGQLYANLCGYDPGPPVTAAQALERFLRALGVPQAALPAELDDRAALYRSLLADQRVLVLLDNAAATSQVRPLLPGTAGSLVVVTSRSRLSGLVARDGAHRVPVGTLTEADAILLLRKVTAGYRGQDEPAELAELARLCARLPLALRIAAERAASRPHLRLTELIAELRDESGLWDALTAENDEEADAVRTVFAWSYRSLSPEAARLFHLLGLCPTAEFSGAAAAALAGIPRPVASRLLDVLVGAHLVEPAHGDRYQFHDLLRAYATDQVQRVESEEERQQAVRRLCAWYLHTAAAAVGELTPYAVLPDLPEPTVTPLSFADGHAAEEWLTAERAALVAVTRLAAGRGQDDRLAWQLAATLREGYAHRNLFEDWLTTARVGLGAARRLGDRVGEAAALTSLGMACTQSRRLEEGQEHHRAALALHREAGEDFAGARSLNLLGLLALRGRDLDQARARFEEAEDAFRRLGQRRWAAIATANLAEVCYELADLTGAAGLLRRAVAVFRELDDDVGLGNALVLLAMVRRENGQTAEARSAVEGALAIAHRTGNQVWEGHWLVELARVERASGRPEVALTSCQRAVAVQHRLGDLSREAIALDQTGEVYRELGRSAEAAQFHQVAAVTQRKLGDRWRLATALHNLATALTESGTREEEAVQAWTEALSCLTVFDDPRVAVLRAAVRAGLDGQRPAP</sequence>
<dbReference type="Gene3D" id="1.25.40.10">
    <property type="entry name" value="Tetratricopeptide repeat domain"/>
    <property type="match status" value="2"/>
</dbReference>
<dbReference type="SUPFAM" id="SSF48452">
    <property type="entry name" value="TPR-like"/>
    <property type="match status" value="2"/>
</dbReference>
<dbReference type="PANTHER" id="PTHR47691">
    <property type="entry name" value="REGULATOR-RELATED"/>
    <property type="match status" value="1"/>
</dbReference>
<dbReference type="Gene3D" id="3.40.50.300">
    <property type="entry name" value="P-loop containing nucleotide triphosphate hydrolases"/>
    <property type="match status" value="1"/>
</dbReference>
<proteinExistence type="predicted"/>
<dbReference type="RefSeq" id="WP_086781966.1">
    <property type="nucleotide sequence ID" value="NZ_JAGIOO010000001.1"/>
</dbReference>
<protein>
    <submittedName>
        <fullName evidence="2">Tetratricopeptide (TPR) repeat protein</fullName>
    </submittedName>
</protein>
<dbReference type="SUPFAM" id="SSF52540">
    <property type="entry name" value="P-loop containing nucleoside triphosphate hydrolases"/>
    <property type="match status" value="1"/>
</dbReference>
<dbReference type="Pfam" id="PF13424">
    <property type="entry name" value="TPR_12"/>
    <property type="match status" value="2"/>
</dbReference>
<dbReference type="SMART" id="SM00028">
    <property type="entry name" value="TPR"/>
    <property type="match status" value="6"/>
</dbReference>
<dbReference type="Proteomes" id="UP001519363">
    <property type="component" value="Unassembled WGS sequence"/>
</dbReference>
<keyword evidence="3" id="KW-1185">Reference proteome</keyword>
<dbReference type="InterPro" id="IPR049945">
    <property type="entry name" value="AAA_22"/>
</dbReference>
<gene>
    <name evidence="2" type="ORF">JOF53_001434</name>
</gene>
<dbReference type="InterPro" id="IPR027417">
    <property type="entry name" value="P-loop_NTPase"/>
</dbReference>
<evidence type="ECO:0000313" key="3">
    <source>
        <dbReference type="Proteomes" id="UP001519363"/>
    </source>
</evidence>
<evidence type="ECO:0000259" key="1">
    <source>
        <dbReference type="Pfam" id="PF13401"/>
    </source>
</evidence>
<reference evidence="2 3" key="1">
    <citation type="submission" date="2021-03" db="EMBL/GenBank/DDBJ databases">
        <title>Sequencing the genomes of 1000 actinobacteria strains.</title>
        <authorList>
            <person name="Klenk H.-P."/>
        </authorList>
    </citation>
    <scope>NUCLEOTIDE SEQUENCE [LARGE SCALE GENOMIC DNA]</scope>
    <source>
        <strain evidence="2 3">DSM 44580</strain>
    </source>
</reference>
<dbReference type="Pfam" id="PF13401">
    <property type="entry name" value="AAA_22"/>
    <property type="match status" value="1"/>
</dbReference>
<feature type="domain" description="ORC1/DEAH AAA+ ATPase" evidence="1">
    <location>
        <begin position="80"/>
        <end position="175"/>
    </location>
</feature>
<dbReference type="InterPro" id="IPR019734">
    <property type="entry name" value="TPR_rpt"/>
</dbReference>
<name>A0ABS5A8I1_9PSEU</name>
<comment type="caution">
    <text evidence="2">The sequence shown here is derived from an EMBL/GenBank/DDBJ whole genome shotgun (WGS) entry which is preliminary data.</text>
</comment>
<dbReference type="EMBL" id="JAGIOO010000001">
    <property type="protein sequence ID" value="MBP2472562.1"/>
    <property type="molecule type" value="Genomic_DNA"/>
</dbReference>
<organism evidence="2 3">
    <name type="scientific">Crossiella equi</name>
    <dbReference type="NCBI Taxonomy" id="130796"/>
    <lineage>
        <taxon>Bacteria</taxon>
        <taxon>Bacillati</taxon>
        <taxon>Actinomycetota</taxon>
        <taxon>Actinomycetes</taxon>
        <taxon>Pseudonocardiales</taxon>
        <taxon>Pseudonocardiaceae</taxon>
        <taxon>Crossiella</taxon>
    </lineage>
</organism>
<evidence type="ECO:0000313" key="2">
    <source>
        <dbReference type="EMBL" id="MBP2472562.1"/>
    </source>
</evidence>
<dbReference type="PANTHER" id="PTHR47691:SF3">
    <property type="entry name" value="HTH-TYPE TRANSCRIPTIONAL REGULATOR RV0890C-RELATED"/>
    <property type="match status" value="1"/>
</dbReference>
<accession>A0ABS5A8I1</accession>